<evidence type="ECO:0000256" key="12">
    <source>
        <dbReference type="ARBA" id="ARBA00043969"/>
    </source>
</evidence>
<keyword evidence="6" id="KW-0862">Zinc</keyword>
<protein>
    <recommendedName>
        <fullName evidence="14">60S ribosomal protein L41</fullName>
    </recommendedName>
</protein>
<accession>A0ABQ7N3Y4</accession>
<dbReference type="PANTHER" id="PTHR46539">
    <property type="entry name" value="E3 UBIQUITIN-PROTEIN LIGASE ATL42"/>
    <property type="match status" value="1"/>
</dbReference>
<proteinExistence type="inferred from homology"/>
<keyword evidence="7 14" id="KW-0689">Ribosomal protein</keyword>
<keyword evidence="18" id="KW-1185">Reference proteome</keyword>
<evidence type="ECO:0000256" key="14">
    <source>
        <dbReference type="RuleBase" id="RU368055"/>
    </source>
</evidence>
<organism evidence="17 18">
    <name type="scientific">Brassica rapa subsp. trilocularis</name>
    <dbReference type="NCBI Taxonomy" id="1813537"/>
    <lineage>
        <taxon>Eukaryota</taxon>
        <taxon>Viridiplantae</taxon>
        <taxon>Streptophyta</taxon>
        <taxon>Embryophyta</taxon>
        <taxon>Tracheophyta</taxon>
        <taxon>Spermatophyta</taxon>
        <taxon>Magnoliopsida</taxon>
        <taxon>eudicotyledons</taxon>
        <taxon>Gunneridae</taxon>
        <taxon>Pentapetalae</taxon>
        <taxon>rosids</taxon>
        <taxon>malvids</taxon>
        <taxon>Brassicales</taxon>
        <taxon>Brassicaceae</taxon>
        <taxon>Brassiceae</taxon>
        <taxon>Brassica</taxon>
    </lineage>
</organism>
<keyword evidence="8 15" id="KW-1133">Transmembrane helix</keyword>
<keyword evidence="5 13" id="KW-0863">Zinc-finger</keyword>
<evidence type="ECO:0000259" key="16">
    <source>
        <dbReference type="PROSITE" id="PS50089"/>
    </source>
</evidence>
<dbReference type="PANTHER" id="PTHR46539:SF25">
    <property type="entry name" value="(WILD MALAYSIAN BANANA) HYPOTHETICAL PROTEIN"/>
    <property type="match status" value="1"/>
</dbReference>
<evidence type="ECO:0000256" key="7">
    <source>
        <dbReference type="ARBA" id="ARBA00022980"/>
    </source>
</evidence>
<keyword evidence="4" id="KW-0479">Metal-binding</keyword>
<comment type="subunit">
    <text evidence="14">Component of the large ribosomal subunit.</text>
</comment>
<evidence type="ECO:0000313" key="18">
    <source>
        <dbReference type="Proteomes" id="UP000823674"/>
    </source>
</evidence>
<evidence type="ECO:0000256" key="9">
    <source>
        <dbReference type="ARBA" id="ARBA00023136"/>
    </source>
</evidence>
<evidence type="ECO:0000256" key="15">
    <source>
        <dbReference type="SAM" id="Phobius"/>
    </source>
</evidence>
<evidence type="ECO:0000256" key="13">
    <source>
        <dbReference type="PROSITE-ProRule" id="PRU00175"/>
    </source>
</evidence>
<comment type="similarity">
    <text evidence="12 14">Belongs to the eukaryotic ribosomal protein eS32 family.</text>
</comment>
<dbReference type="SMART" id="SM00184">
    <property type="entry name" value="RING"/>
    <property type="match status" value="1"/>
</dbReference>
<dbReference type="PROSITE" id="PS50089">
    <property type="entry name" value="ZF_RING_2"/>
    <property type="match status" value="1"/>
</dbReference>
<evidence type="ECO:0000256" key="10">
    <source>
        <dbReference type="ARBA" id="ARBA00023274"/>
    </source>
</evidence>
<comment type="similarity">
    <text evidence="11">Belongs to the RING-type zinc finger family. ATL subfamily.</text>
</comment>
<dbReference type="Gene3D" id="3.30.40.10">
    <property type="entry name" value="Zinc/RING finger domain, C3HC4 (zinc finger)"/>
    <property type="match status" value="1"/>
</dbReference>
<keyword evidence="10 14" id="KW-0687">Ribonucleoprotein</keyword>
<comment type="catalytic activity">
    <reaction evidence="1">
        <text>S-ubiquitinyl-[E2 ubiquitin-conjugating enzyme]-L-cysteine + [acceptor protein]-L-lysine = [E2 ubiquitin-conjugating enzyme]-L-cysteine + N(6)-ubiquitinyl-[acceptor protein]-L-lysine.</text>
        <dbReference type="EC" id="2.3.2.27"/>
    </reaction>
</comment>
<keyword evidence="3 15" id="KW-0812">Transmembrane</keyword>
<evidence type="ECO:0000256" key="5">
    <source>
        <dbReference type="ARBA" id="ARBA00022771"/>
    </source>
</evidence>
<dbReference type="EMBL" id="JADBGQ010000003">
    <property type="protein sequence ID" value="KAG5405619.1"/>
    <property type="molecule type" value="Genomic_DNA"/>
</dbReference>
<evidence type="ECO:0000256" key="4">
    <source>
        <dbReference type="ARBA" id="ARBA00022723"/>
    </source>
</evidence>
<dbReference type="InterPro" id="IPR001841">
    <property type="entry name" value="Znf_RING"/>
</dbReference>
<dbReference type="Proteomes" id="UP000823674">
    <property type="component" value="Chromosome A03"/>
</dbReference>
<evidence type="ECO:0000256" key="8">
    <source>
        <dbReference type="ARBA" id="ARBA00022989"/>
    </source>
</evidence>
<sequence>MTSSSPPPRDSMLLYWQENQYDDRNVQIHGRTIFSVMALFSVVLFFAVLTLYIHRSCLVRDPTSLNPPSPPFTSYVGGGLDPAEIRSLPVVLCRREAAEEEMEECCICLGGLEEGEKMKVLPMCRHCYHCECVDRWLMTESSCPLCRVSIRVDSSASYAATGASLLRAAYSRRREGFIFCGFSMRAKWKKKRMRRLKRKRRKMRQRSK</sequence>
<dbReference type="Pfam" id="PF05162">
    <property type="entry name" value="Ribosomal_L41"/>
    <property type="match status" value="1"/>
</dbReference>
<dbReference type="Pfam" id="PF13639">
    <property type="entry name" value="zf-RING_2"/>
    <property type="match status" value="1"/>
</dbReference>
<keyword evidence="9 15" id="KW-0472">Membrane</keyword>
<evidence type="ECO:0000256" key="11">
    <source>
        <dbReference type="ARBA" id="ARBA00024209"/>
    </source>
</evidence>
<dbReference type="SUPFAM" id="SSF57850">
    <property type="entry name" value="RING/U-box"/>
    <property type="match status" value="1"/>
</dbReference>
<evidence type="ECO:0000256" key="6">
    <source>
        <dbReference type="ARBA" id="ARBA00022833"/>
    </source>
</evidence>
<evidence type="ECO:0000256" key="3">
    <source>
        <dbReference type="ARBA" id="ARBA00022692"/>
    </source>
</evidence>
<feature type="domain" description="RING-type" evidence="16">
    <location>
        <begin position="105"/>
        <end position="147"/>
    </location>
</feature>
<dbReference type="InterPro" id="IPR007836">
    <property type="entry name" value="Ribosomal_eS32"/>
</dbReference>
<dbReference type="InterPro" id="IPR013083">
    <property type="entry name" value="Znf_RING/FYVE/PHD"/>
</dbReference>
<reference evidence="17 18" key="1">
    <citation type="submission" date="2021-03" db="EMBL/GenBank/DDBJ databases">
        <authorList>
            <person name="King G.J."/>
            <person name="Bancroft I."/>
            <person name="Baten A."/>
            <person name="Bloomfield J."/>
            <person name="Borpatragohain P."/>
            <person name="He Z."/>
            <person name="Irish N."/>
            <person name="Irwin J."/>
            <person name="Liu K."/>
            <person name="Mauleon R.P."/>
            <person name="Moore J."/>
            <person name="Morris R."/>
            <person name="Ostergaard L."/>
            <person name="Wang B."/>
            <person name="Wells R."/>
        </authorList>
    </citation>
    <scope>NUCLEOTIDE SEQUENCE [LARGE SCALE GENOMIC DNA]</scope>
    <source>
        <strain evidence="17">R-o-18</strain>
        <tissue evidence="17">Leaf</tissue>
    </source>
</reference>
<gene>
    <name evidence="17" type="primary">A03p038980.1_BraROA</name>
    <name evidence="17" type="ORF">IGI04_011738</name>
</gene>
<feature type="transmembrane region" description="Helical" evidence="15">
    <location>
        <begin position="33"/>
        <end position="53"/>
    </location>
</feature>
<name>A0ABQ7N3Y4_BRACM</name>
<comment type="subcellular location">
    <subcellularLocation>
        <location evidence="2">Membrane</location>
    </subcellularLocation>
</comment>
<evidence type="ECO:0000313" key="17">
    <source>
        <dbReference type="EMBL" id="KAG5405619.1"/>
    </source>
</evidence>
<comment type="caution">
    <text evidence="17">The sequence shown here is derived from an EMBL/GenBank/DDBJ whole genome shotgun (WGS) entry which is preliminary data.</text>
</comment>
<evidence type="ECO:0000256" key="2">
    <source>
        <dbReference type="ARBA" id="ARBA00004370"/>
    </source>
</evidence>
<evidence type="ECO:0000256" key="1">
    <source>
        <dbReference type="ARBA" id="ARBA00000900"/>
    </source>
</evidence>